<dbReference type="AlphaFoldDB" id="A0A2C5XZT0"/>
<evidence type="ECO:0000256" key="1">
    <source>
        <dbReference type="SAM" id="MobiDB-lite"/>
    </source>
</evidence>
<dbReference type="EMBL" id="NJEU01000687">
    <property type="protein sequence ID" value="PHH71368.1"/>
    <property type="molecule type" value="Genomic_DNA"/>
</dbReference>
<keyword evidence="3" id="KW-1185">Reference proteome</keyword>
<dbReference type="Proteomes" id="UP000224854">
    <property type="component" value="Unassembled WGS sequence"/>
</dbReference>
<comment type="caution">
    <text evidence="2">The sequence shown here is derived from an EMBL/GenBank/DDBJ whole genome shotgun (WGS) entry which is preliminary data.</text>
</comment>
<protein>
    <submittedName>
        <fullName evidence="2">Uncharacterized protein</fullName>
    </submittedName>
</protein>
<proteinExistence type="predicted"/>
<accession>A0A2C5XZT0</accession>
<evidence type="ECO:0000313" key="3">
    <source>
        <dbReference type="Proteomes" id="UP000224854"/>
    </source>
</evidence>
<feature type="region of interest" description="Disordered" evidence="1">
    <location>
        <begin position="1"/>
        <end position="22"/>
    </location>
</feature>
<name>A0A2C5XZT0_9HYPO</name>
<reference evidence="2 3" key="1">
    <citation type="submission" date="2017-06" db="EMBL/GenBank/DDBJ databases">
        <title>Ant-infecting Ophiocordyceps genomes reveal a high diversity of potential behavioral manipulation genes and a possible major role for enterotoxins.</title>
        <authorList>
            <person name="De Bekker C."/>
            <person name="Evans H.C."/>
            <person name="Brachmann A."/>
            <person name="Hughes D.P."/>
        </authorList>
    </citation>
    <scope>NUCLEOTIDE SEQUENCE [LARGE SCALE GENOMIC DNA]</scope>
    <source>
        <strain evidence="2 3">1348a</strain>
    </source>
</reference>
<gene>
    <name evidence="2" type="ORF">CDD82_6548</name>
</gene>
<evidence type="ECO:0000313" key="2">
    <source>
        <dbReference type="EMBL" id="PHH71368.1"/>
    </source>
</evidence>
<organism evidence="2 3">
    <name type="scientific">Ophiocordyceps australis</name>
    <dbReference type="NCBI Taxonomy" id="1399860"/>
    <lineage>
        <taxon>Eukaryota</taxon>
        <taxon>Fungi</taxon>
        <taxon>Dikarya</taxon>
        <taxon>Ascomycota</taxon>
        <taxon>Pezizomycotina</taxon>
        <taxon>Sordariomycetes</taxon>
        <taxon>Hypocreomycetidae</taxon>
        <taxon>Hypocreales</taxon>
        <taxon>Ophiocordycipitaceae</taxon>
        <taxon>Ophiocordyceps</taxon>
    </lineage>
</organism>
<sequence>MGYGPGGVDAAKPNNQLESWVGPPEPISVMQIRANGTWETNTKGVFNAFARFRKKVHPAGPPPWSGPGGQLRGQLTHTITVAQIRAMIQSSWAPAGLVSDLSQDREYMAAHTTMLANRNSVLTTGKLPPA</sequence>